<proteinExistence type="predicted"/>
<dbReference type="PANTHER" id="PTHR48078:SF17">
    <property type="entry name" value="THREONINE DEHYDRATASE"/>
    <property type="match status" value="1"/>
</dbReference>
<dbReference type="RefSeq" id="WP_075136470.1">
    <property type="nucleotide sequence ID" value="NZ_MSIF01000019.1"/>
</dbReference>
<dbReference type="InterPro" id="IPR050147">
    <property type="entry name" value="Ser/Thr_Dehydratase"/>
</dbReference>
<protein>
    <recommendedName>
        <fullName evidence="4">Tryptophan synthase beta chain-like PALP domain-containing protein</fullName>
    </recommendedName>
</protein>
<feature type="domain" description="Tryptophan synthase beta chain-like PALP" evidence="4">
    <location>
        <begin position="19"/>
        <end position="290"/>
    </location>
</feature>
<comment type="caution">
    <text evidence="5">The sequence shown here is derived from an EMBL/GenBank/DDBJ whole genome shotgun (WGS) entry which is preliminary data.</text>
</comment>
<keyword evidence="2" id="KW-0663">Pyridoxal phosphate</keyword>
<name>A0A7Z0WGS7_9PSEU</name>
<accession>A0A7Z0WGS7</accession>
<dbReference type="Pfam" id="PF00291">
    <property type="entry name" value="PALP"/>
    <property type="match status" value="1"/>
</dbReference>
<dbReference type="PANTHER" id="PTHR48078">
    <property type="entry name" value="THREONINE DEHYDRATASE, MITOCHONDRIAL-RELATED"/>
    <property type="match status" value="1"/>
</dbReference>
<keyword evidence="6" id="KW-1185">Reference proteome</keyword>
<dbReference type="SUPFAM" id="SSF53686">
    <property type="entry name" value="Tryptophan synthase beta subunit-like PLP-dependent enzymes"/>
    <property type="match status" value="1"/>
</dbReference>
<keyword evidence="3" id="KW-0456">Lyase</keyword>
<dbReference type="GO" id="GO:0003941">
    <property type="term" value="F:L-serine ammonia-lyase activity"/>
    <property type="evidence" value="ECO:0007669"/>
    <property type="project" value="TreeGrafter"/>
</dbReference>
<reference evidence="5 6" key="1">
    <citation type="submission" date="2016-12" db="EMBL/GenBank/DDBJ databases">
        <title>The draft genome sequence of Actinophytocola xinjiangensis.</title>
        <authorList>
            <person name="Wang W."/>
            <person name="Yuan L."/>
        </authorList>
    </citation>
    <scope>NUCLEOTIDE SEQUENCE [LARGE SCALE GENOMIC DNA]</scope>
    <source>
        <strain evidence="5 6">CGMCC 4.4663</strain>
    </source>
</reference>
<dbReference type="GO" id="GO:0004794">
    <property type="term" value="F:threonine deaminase activity"/>
    <property type="evidence" value="ECO:0007669"/>
    <property type="project" value="TreeGrafter"/>
</dbReference>
<dbReference type="GO" id="GO:0009097">
    <property type="term" value="P:isoleucine biosynthetic process"/>
    <property type="evidence" value="ECO:0007669"/>
    <property type="project" value="TreeGrafter"/>
</dbReference>
<dbReference type="Proteomes" id="UP000185696">
    <property type="component" value="Unassembled WGS sequence"/>
</dbReference>
<dbReference type="InterPro" id="IPR001926">
    <property type="entry name" value="TrpB-like_PALP"/>
</dbReference>
<dbReference type="GO" id="GO:0006565">
    <property type="term" value="P:L-serine catabolic process"/>
    <property type="evidence" value="ECO:0007669"/>
    <property type="project" value="TreeGrafter"/>
</dbReference>
<evidence type="ECO:0000256" key="2">
    <source>
        <dbReference type="ARBA" id="ARBA00022898"/>
    </source>
</evidence>
<organism evidence="5 6">
    <name type="scientific">Actinophytocola xinjiangensis</name>
    <dbReference type="NCBI Taxonomy" id="485602"/>
    <lineage>
        <taxon>Bacteria</taxon>
        <taxon>Bacillati</taxon>
        <taxon>Actinomycetota</taxon>
        <taxon>Actinomycetes</taxon>
        <taxon>Pseudonocardiales</taxon>
        <taxon>Pseudonocardiaceae</taxon>
    </lineage>
</organism>
<dbReference type="AlphaFoldDB" id="A0A7Z0WGS7"/>
<evidence type="ECO:0000313" key="5">
    <source>
        <dbReference type="EMBL" id="OLF06869.1"/>
    </source>
</evidence>
<gene>
    <name evidence="5" type="ORF">BLA60_29960</name>
</gene>
<comment type="cofactor">
    <cofactor evidence="1">
        <name>pyridoxal 5'-phosphate</name>
        <dbReference type="ChEBI" id="CHEBI:597326"/>
    </cofactor>
</comment>
<evidence type="ECO:0000256" key="3">
    <source>
        <dbReference type="ARBA" id="ARBA00023239"/>
    </source>
</evidence>
<dbReference type="InterPro" id="IPR036052">
    <property type="entry name" value="TrpB-like_PALP_sf"/>
</dbReference>
<sequence>MSSRLQVESVERAAALIDPVFRNTPQFTDSSLSRRIGRELIVKLETCNPIRSFKGRGADYFLRAVDPDREVVCASAGNFGQAIAYAARARAIGVTVFCAHNANPVKVARMRELGATVRSAGADFDAAKSAARAHAAEHAGRLFVEDGAEPRIAEGAGTIAVELAAAGPAVVLVPVGNGALVNGIGCWTRAHAPSTRIVGVCATGAPAMARSWRDGTPVATATAETIADGVAVRVPVPEAVEAMRDYVDDVVLVGEDDLRAALRIARDTLGLILEPAGALGIAAAMRYDGDRGLATATIVTGSNFSEELLAELVSA</sequence>
<dbReference type="OrthoDB" id="9811476at2"/>
<dbReference type="Gene3D" id="3.40.50.1100">
    <property type="match status" value="2"/>
</dbReference>
<evidence type="ECO:0000313" key="6">
    <source>
        <dbReference type="Proteomes" id="UP000185696"/>
    </source>
</evidence>
<evidence type="ECO:0000256" key="1">
    <source>
        <dbReference type="ARBA" id="ARBA00001933"/>
    </source>
</evidence>
<evidence type="ECO:0000259" key="4">
    <source>
        <dbReference type="Pfam" id="PF00291"/>
    </source>
</evidence>
<dbReference type="EMBL" id="MSIF01000019">
    <property type="protein sequence ID" value="OLF06869.1"/>
    <property type="molecule type" value="Genomic_DNA"/>
</dbReference>
<dbReference type="GO" id="GO:0006567">
    <property type="term" value="P:L-threonine catabolic process"/>
    <property type="evidence" value="ECO:0007669"/>
    <property type="project" value="TreeGrafter"/>
</dbReference>